<name>E9D2M2_COCPS</name>
<dbReference type="AlphaFoldDB" id="E9D2M2"/>
<sequence length="78" mass="8999">MTGRINMECSIGKAVLFPYARTDNHAHISYSLFHNNTRLDQQFDGSWSGRPSPFTVTQEHEDIKTLKHFLASLVHIRQ</sequence>
<proteinExistence type="predicted"/>
<evidence type="ECO:0000313" key="2">
    <source>
        <dbReference type="Proteomes" id="UP000002497"/>
    </source>
</evidence>
<accession>E9D2M2</accession>
<reference evidence="2" key="2">
    <citation type="submission" date="2010-03" db="EMBL/GenBank/DDBJ databases">
        <title>The genome sequence of Coccidioides posadasii strain Silveira.</title>
        <authorList>
            <consortium name="The Broad Institute Genome Sequencing Center for Infectious Disease"/>
            <person name="Neafsey D."/>
            <person name="Orbach M."/>
            <person name="Henn M.R."/>
            <person name="Cole G.T."/>
            <person name="Galgiani J."/>
            <person name="Gardner M.J."/>
            <person name="Kirkland T.N."/>
            <person name="Taylor J.W."/>
            <person name="Young S.K."/>
            <person name="Zeng Q."/>
            <person name="Koehrsen M."/>
            <person name="Alvarado L."/>
            <person name="Berlin A."/>
            <person name="Borenstein D."/>
            <person name="Chapman S.B."/>
            <person name="Chen Z."/>
            <person name="Engels R."/>
            <person name="Freedman E."/>
            <person name="Gellesch M."/>
            <person name="Goldberg J."/>
            <person name="Griggs A."/>
            <person name="Gujja S."/>
            <person name="Heilman E."/>
            <person name="Heiman D."/>
            <person name="Howarth C."/>
            <person name="Jen D."/>
            <person name="Larson L."/>
            <person name="Mehta T."/>
            <person name="Neiman D."/>
            <person name="Park D."/>
            <person name="Pearson M."/>
            <person name="Richards J."/>
            <person name="Roberts A."/>
            <person name="Saif S."/>
            <person name="Shea T."/>
            <person name="Shenoy N."/>
            <person name="Sisk P."/>
            <person name="Stolte C."/>
            <person name="Sykes S."/>
            <person name="Walk T."/>
            <person name="White J."/>
            <person name="Yandava C."/>
            <person name="Haas B."/>
            <person name="Nusbaum C."/>
            <person name="Birren B."/>
        </authorList>
    </citation>
    <scope>NUCLEOTIDE SEQUENCE [LARGE SCALE GENOMIC DNA]</scope>
    <source>
        <strain evidence="2">RMSCC 757 / Silveira</strain>
    </source>
</reference>
<dbReference type="HOGENOM" id="CLU_2621868_0_0_1"/>
<dbReference type="EMBL" id="GL636490">
    <property type="protein sequence ID" value="EFW19436.1"/>
    <property type="molecule type" value="Genomic_DNA"/>
</dbReference>
<dbReference type="VEuPathDB" id="FungiDB:CPSG_03820"/>
<protein>
    <submittedName>
        <fullName evidence="1">Predicted protein</fullName>
    </submittedName>
</protein>
<reference evidence="2" key="1">
    <citation type="journal article" date="2010" name="Genome Res.">
        <title>Population genomic sequencing of Coccidioides fungi reveals recent hybridization and transposon control.</title>
        <authorList>
            <person name="Neafsey D.E."/>
            <person name="Barker B.M."/>
            <person name="Sharpton T.J."/>
            <person name="Stajich J.E."/>
            <person name="Park D.J."/>
            <person name="Whiston E."/>
            <person name="Hung C.-Y."/>
            <person name="McMahan C."/>
            <person name="White J."/>
            <person name="Sykes S."/>
            <person name="Heiman D."/>
            <person name="Young S."/>
            <person name="Zeng Q."/>
            <person name="Abouelleil A."/>
            <person name="Aftuck L."/>
            <person name="Bessette D."/>
            <person name="Brown A."/>
            <person name="FitzGerald M."/>
            <person name="Lui A."/>
            <person name="Macdonald J.P."/>
            <person name="Priest M."/>
            <person name="Orbach M.J."/>
            <person name="Galgiani J.N."/>
            <person name="Kirkland T.N."/>
            <person name="Cole G.T."/>
            <person name="Birren B.W."/>
            <person name="Henn M.R."/>
            <person name="Taylor J.W."/>
            <person name="Rounsley S.D."/>
        </authorList>
    </citation>
    <scope>NUCLEOTIDE SEQUENCE [LARGE SCALE GENOMIC DNA]</scope>
    <source>
        <strain evidence="2">RMSCC 757 / Silveira</strain>
    </source>
</reference>
<keyword evidence="2" id="KW-1185">Reference proteome</keyword>
<gene>
    <name evidence="1" type="ORF">CPSG_03820</name>
</gene>
<organism evidence="2">
    <name type="scientific">Coccidioides posadasii (strain RMSCC 757 / Silveira)</name>
    <name type="common">Valley fever fungus</name>
    <dbReference type="NCBI Taxonomy" id="443226"/>
    <lineage>
        <taxon>Eukaryota</taxon>
        <taxon>Fungi</taxon>
        <taxon>Dikarya</taxon>
        <taxon>Ascomycota</taxon>
        <taxon>Pezizomycotina</taxon>
        <taxon>Eurotiomycetes</taxon>
        <taxon>Eurotiomycetidae</taxon>
        <taxon>Onygenales</taxon>
        <taxon>Onygenaceae</taxon>
        <taxon>Coccidioides</taxon>
    </lineage>
</organism>
<evidence type="ECO:0000313" key="1">
    <source>
        <dbReference type="EMBL" id="EFW19436.1"/>
    </source>
</evidence>
<dbReference type="Proteomes" id="UP000002497">
    <property type="component" value="Unassembled WGS sequence"/>
</dbReference>